<evidence type="ECO:0000313" key="5">
    <source>
        <dbReference type="EMBL" id="QUS36991.1"/>
    </source>
</evidence>
<evidence type="ECO:0000259" key="4">
    <source>
        <dbReference type="PROSITE" id="PS50949"/>
    </source>
</evidence>
<organism evidence="5 6">
    <name type="scientific">Falsirhodobacter algicola</name>
    <dbReference type="NCBI Taxonomy" id="2692330"/>
    <lineage>
        <taxon>Bacteria</taxon>
        <taxon>Pseudomonadati</taxon>
        <taxon>Pseudomonadota</taxon>
        <taxon>Alphaproteobacteria</taxon>
        <taxon>Rhodobacterales</taxon>
        <taxon>Paracoccaceae</taxon>
        <taxon>Falsirhodobacter</taxon>
    </lineage>
</organism>
<dbReference type="EMBL" id="CP047289">
    <property type="protein sequence ID" value="QUS36991.1"/>
    <property type="molecule type" value="Genomic_DNA"/>
</dbReference>
<dbReference type="SMART" id="SM00895">
    <property type="entry name" value="FCD"/>
    <property type="match status" value="1"/>
</dbReference>
<dbReference type="Gene3D" id="1.20.120.530">
    <property type="entry name" value="GntR ligand-binding domain-like"/>
    <property type="match status" value="1"/>
</dbReference>
<dbReference type="AlphaFoldDB" id="A0A8J8MUK7"/>
<sequence>MDRTPAYAALTARLRASLDAGRLAPGTVLLESALAGLVGSSRAPVKQALAALEGEGRVTRFAGRGLMVPGDEPRRIPLTPAMLGLAEDEPPAKAPTWQQLYYDVEREIILQSVMGRFRVNELALSRHLDVGRTVARDLLIQAEKLGLVQKGERAHWWIVPLDAARFQHLYQLRVLLEPAALQSAIPHIPPEDLRAMQERLHAVIDSYPSVDSPTLDRLETDLHVDCLEHASNPELLAALKRTHCILVSGKHIQVAAGRVPDAFMDEHLAVLDAVAAGDVRRAKRALAQHLASSAGKATERLTAFRATARAAPPPYIV</sequence>
<dbReference type="InterPro" id="IPR036390">
    <property type="entry name" value="WH_DNA-bd_sf"/>
</dbReference>
<dbReference type="InterPro" id="IPR011711">
    <property type="entry name" value="GntR_C"/>
</dbReference>
<name>A0A8J8MUK7_9RHOB</name>
<dbReference type="SMART" id="SM00345">
    <property type="entry name" value="HTH_GNTR"/>
    <property type="match status" value="1"/>
</dbReference>
<dbReference type="InterPro" id="IPR000524">
    <property type="entry name" value="Tscrpt_reg_HTH_GntR"/>
</dbReference>
<dbReference type="Proteomes" id="UP000679284">
    <property type="component" value="Chromosome"/>
</dbReference>
<dbReference type="Gene3D" id="1.10.10.10">
    <property type="entry name" value="Winged helix-like DNA-binding domain superfamily/Winged helix DNA-binding domain"/>
    <property type="match status" value="1"/>
</dbReference>
<evidence type="ECO:0000313" key="6">
    <source>
        <dbReference type="Proteomes" id="UP000679284"/>
    </source>
</evidence>
<dbReference type="SUPFAM" id="SSF46785">
    <property type="entry name" value="Winged helix' DNA-binding domain"/>
    <property type="match status" value="1"/>
</dbReference>
<evidence type="ECO:0000256" key="1">
    <source>
        <dbReference type="ARBA" id="ARBA00023015"/>
    </source>
</evidence>
<dbReference type="GO" id="GO:0003700">
    <property type="term" value="F:DNA-binding transcription factor activity"/>
    <property type="evidence" value="ECO:0007669"/>
    <property type="project" value="InterPro"/>
</dbReference>
<dbReference type="InterPro" id="IPR008920">
    <property type="entry name" value="TF_FadR/GntR_C"/>
</dbReference>
<accession>A0A8J8MUK7</accession>
<keyword evidence="1" id="KW-0805">Transcription regulation</keyword>
<proteinExistence type="predicted"/>
<keyword evidence="2" id="KW-0238">DNA-binding</keyword>
<evidence type="ECO:0000256" key="3">
    <source>
        <dbReference type="ARBA" id="ARBA00023163"/>
    </source>
</evidence>
<dbReference type="GO" id="GO:0003677">
    <property type="term" value="F:DNA binding"/>
    <property type="evidence" value="ECO:0007669"/>
    <property type="project" value="UniProtKB-KW"/>
</dbReference>
<feature type="domain" description="HTH gntR-type" evidence="4">
    <location>
        <begin position="4"/>
        <end position="71"/>
    </location>
</feature>
<keyword evidence="6" id="KW-1185">Reference proteome</keyword>
<dbReference type="SUPFAM" id="SSF48008">
    <property type="entry name" value="GntR ligand-binding domain-like"/>
    <property type="match status" value="1"/>
</dbReference>
<protein>
    <submittedName>
        <fullName evidence="5">FCD domain-containing protein</fullName>
    </submittedName>
</protein>
<dbReference type="Pfam" id="PF07729">
    <property type="entry name" value="FCD"/>
    <property type="match status" value="1"/>
</dbReference>
<gene>
    <name evidence="5" type="ORF">GR316_11155</name>
</gene>
<dbReference type="PANTHER" id="PTHR43537">
    <property type="entry name" value="TRANSCRIPTIONAL REGULATOR, GNTR FAMILY"/>
    <property type="match status" value="1"/>
</dbReference>
<dbReference type="InterPro" id="IPR036388">
    <property type="entry name" value="WH-like_DNA-bd_sf"/>
</dbReference>
<dbReference type="PROSITE" id="PS50949">
    <property type="entry name" value="HTH_GNTR"/>
    <property type="match status" value="1"/>
</dbReference>
<dbReference type="Pfam" id="PF00392">
    <property type="entry name" value="GntR"/>
    <property type="match status" value="1"/>
</dbReference>
<keyword evidence="3" id="KW-0804">Transcription</keyword>
<reference evidence="5" key="1">
    <citation type="submission" date="2020-01" db="EMBL/GenBank/DDBJ databases">
        <authorList>
            <person name="Yang Y."/>
            <person name="Kwon Y.M."/>
        </authorList>
    </citation>
    <scope>NUCLEOTIDE SEQUENCE</scope>
    <source>
        <strain evidence="5">PG104</strain>
    </source>
</reference>
<dbReference type="KEGG" id="fap:GR316_11155"/>
<evidence type="ECO:0000256" key="2">
    <source>
        <dbReference type="ARBA" id="ARBA00023125"/>
    </source>
</evidence>
<dbReference type="PANTHER" id="PTHR43537:SF24">
    <property type="entry name" value="GLUCONATE OPERON TRANSCRIPTIONAL REPRESSOR"/>
    <property type="match status" value="1"/>
</dbReference>